<evidence type="ECO:0000313" key="4">
    <source>
        <dbReference type="Proteomes" id="UP001595607"/>
    </source>
</evidence>
<proteinExistence type="predicted"/>
<dbReference type="InterPro" id="IPR001509">
    <property type="entry name" value="Epimerase_deHydtase"/>
</dbReference>
<keyword evidence="4" id="KW-1185">Reference proteome</keyword>
<evidence type="ECO:0000259" key="2">
    <source>
        <dbReference type="Pfam" id="PF01370"/>
    </source>
</evidence>
<dbReference type="RefSeq" id="WP_189575391.1">
    <property type="nucleotide sequence ID" value="NZ_BMXU01000002.1"/>
</dbReference>
<evidence type="ECO:0000256" key="1">
    <source>
        <dbReference type="ARBA" id="ARBA00023002"/>
    </source>
</evidence>
<keyword evidence="1" id="KW-0560">Oxidoreductase</keyword>
<organism evidence="3 4">
    <name type="scientific">Parvularcula lutaonensis</name>
    <dbReference type="NCBI Taxonomy" id="491923"/>
    <lineage>
        <taxon>Bacteria</taxon>
        <taxon>Pseudomonadati</taxon>
        <taxon>Pseudomonadota</taxon>
        <taxon>Alphaproteobacteria</taxon>
        <taxon>Parvularculales</taxon>
        <taxon>Parvularculaceae</taxon>
        <taxon>Parvularcula</taxon>
    </lineage>
</organism>
<dbReference type="EMBL" id="JBHRVA010000003">
    <property type="protein sequence ID" value="MFC3303135.1"/>
    <property type="molecule type" value="Genomic_DNA"/>
</dbReference>
<gene>
    <name evidence="3" type="ORF">ACFONP_10370</name>
</gene>
<dbReference type="PANTHER" id="PTHR10366:SF812">
    <property type="entry name" value="VPS9 DOMAIN-CONTAINING PROTEIN"/>
    <property type="match status" value="1"/>
</dbReference>
<protein>
    <submittedName>
        <fullName evidence="3">NAD-dependent epimerase/dehydratase family protein</fullName>
    </submittedName>
</protein>
<sequence length="354" mass="39290">MVKELTIDRTKPVMVTGATGYVAGWLVKRLLEEGLTVHAPVRDPDNEEKRAHLDRIAAETSGKIRYFAADLLDEGSYGEAMAGCGTVFHTASPFKTSVNDPQKELVDPARLGTRNVLLEANRQESVKRVVLTSSCAAIYTDAIDTHRAPGGRLTEDVWNETASLDYQPYSYSKTVAEQEAWAIARAQTRWELVVVNPSLVIGPALQDRPTSESFELVKRIGDGTMRMGAPKVGLGCVDVRDLADAHMAAAFLPEAEGRHIVSGHETNLLEMAKTLEDRYGDRYPIPKNALPKWLMYIVGPMNGFSRKFVERNVNISWHADNTKAINAFGLSYRPMKTSMEEMFQQMIDAGMLEN</sequence>
<accession>A0ABV7MEG8</accession>
<comment type="caution">
    <text evidence="3">The sequence shown here is derived from an EMBL/GenBank/DDBJ whole genome shotgun (WGS) entry which is preliminary data.</text>
</comment>
<evidence type="ECO:0000313" key="3">
    <source>
        <dbReference type="EMBL" id="MFC3303135.1"/>
    </source>
</evidence>
<dbReference type="Gene3D" id="3.40.50.720">
    <property type="entry name" value="NAD(P)-binding Rossmann-like Domain"/>
    <property type="match status" value="1"/>
</dbReference>
<dbReference type="PANTHER" id="PTHR10366">
    <property type="entry name" value="NAD DEPENDENT EPIMERASE/DEHYDRATASE"/>
    <property type="match status" value="1"/>
</dbReference>
<name>A0ABV7MEG8_9PROT</name>
<feature type="domain" description="NAD-dependent epimerase/dehydratase" evidence="2">
    <location>
        <begin position="13"/>
        <end position="255"/>
    </location>
</feature>
<dbReference type="SUPFAM" id="SSF51735">
    <property type="entry name" value="NAD(P)-binding Rossmann-fold domains"/>
    <property type="match status" value="1"/>
</dbReference>
<dbReference type="InterPro" id="IPR050425">
    <property type="entry name" value="NAD(P)_dehydrat-like"/>
</dbReference>
<dbReference type="InterPro" id="IPR036291">
    <property type="entry name" value="NAD(P)-bd_dom_sf"/>
</dbReference>
<dbReference type="Pfam" id="PF01370">
    <property type="entry name" value="Epimerase"/>
    <property type="match status" value="1"/>
</dbReference>
<dbReference type="Proteomes" id="UP001595607">
    <property type="component" value="Unassembled WGS sequence"/>
</dbReference>
<reference evidence="4" key="1">
    <citation type="journal article" date="2019" name="Int. J. Syst. Evol. Microbiol.">
        <title>The Global Catalogue of Microorganisms (GCM) 10K type strain sequencing project: providing services to taxonomists for standard genome sequencing and annotation.</title>
        <authorList>
            <consortium name="The Broad Institute Genomics Platform"/>
            <consortium name="The Broad Institute Genome Sequencing Center for Infectious Disease"/>
            <person name="Wu L."/>
            <person name="Ma J."/>
        </authorList>
    </citation>
    <scope>NUCLEOTIDE SEQUENCE [LARGE SCALE GENOMIC DNA]</scope>
    <source>
        <strain evidence="4">KCTC 22245</strain>
    </source>
</reference>